<evidence type="ECO:0000256" key="1">
    <source>
        <dbReference type="ARBA" id="ARBA00022490"/>
    </source>
</evidence>
<evidence type="ECO:0000259" key="7">
    <source>
        <dbReference type="Pfam" id="PF04034"/>
    </source>
</evidence>
<reference evidence="8 9" key="1">
    <citation type="submission" date="2011-02" db="EMBL/GenBank/DDBJ databases">
        <title>The Genome Sequence of Sphaeroforma arctica JP610.</title>
        <authorList>
            <consortium name="The Broad Institute Genome Sequencing Platform"/>
            <person name="Russ C."/>
            <person name="Cuomo C."/>
            <person name="Young S.K."/>
            <person name="Zeng Q."/>
            <person name="Gargeya S."/>
            <person name="Alvarado L."/>
            <person name="Berlin A."/>
            <person name="Chapman S.B."/>
            <person name="Chen Z."/>
            <person name="Freedman E."/>
            <person name="Gellesch M."/>
            <person name="Goldberg J."/>
            <person name="Griggs A."/>
            <person name="Gujja S."/>
            <person name="Heilman E."/>
            <person name="Heiman D."/>
            <person name="Howarth C."/>
            <person name="Mehta T."/>
            <person name="Neiman D."/>
            <person name="Pearson M."/>
            <person name="Roberts A."/>
            <person name="Saif S."/>
            <person name="Shea T."/>
            <person name="Shenoy N."/>
            <person name="Sisk P."/>
            <person name="Stolte C."/>
            <person name="Sykes S."/>
            <person name="White J."/>
            <person name="Yandava C."/>
            <person name="Burger G."/>
            <person name="Gray M.W."/>
            <person name="Holland P.W.H."/>
            <person name="King N."/>
            <person name="Lang F.B.F."/>
            <person name="Roger A.J."/>
            <person name="Ruiz-Trillo I."/>
            <person name="Haas B."/>
            <person name="Nusbaum C."/>
            <person name="Birren B."/>
        </authorList>
    </citation>
    <scope>NUCLEOTIDE SEQUENCE [LARGE SCALE GENOMIC DNA]</scope>
    <source>
        <strain evidence="8 9">JP610</strain>
    </source>
</reference>
<evidence type="ECO:0000256" key="4">
    <source>
        <dbReference type="ARBA" id="ARBA00022679"/>
    </source>
</evidence>
<evidence type="ECO:0000256" key="2">
    <source>
        <dbReference type="ARBA" id="ARBA00022517"/>
    </source>
</evidence>
<name>A0A0L0FJX3_9EUKA</name>
<feature type="domain" description="16S/18S rRNA aminocarboxypropyltransferase Tsr3 C-terminal" evidence="7">
    <location>
        <begin position="5"/>
        <end position="110"/>
    </location>
</feature>
<keyword evidence="1" id="KW-0963">Cytoplasm</keyword>
<dbReference type="PANTHER" id="PTHR20426">
    <property type="entry name" value="RIBOSOME BIOGENESIS PROTEIN TSR3 HOMOLOG"/>
    <property type="match status" value="1"/>
</dbReference>
<evidence type="ECO:0000256" key="6">
    <source>
        <dbReference type="SAM" id="MobiDB-lite"/>
    </source>
</evidence>
<dbReference type="EMBL" id="KQ243142">
    <property type="protein sequence ID" value="KNC76348.1"/>
    <property type="molecule type" value="Genomic_DNA"/>
</dbReference>
<evidence type="ECO:0000256" key="5">
    <source>
        <dbReference type="ARBA" id="ARBA00022691"/>
    </source>
</evidence>
<dbReference type="eggNOG" id="KOG3154">
    <property type="taxonomic scope" value="Eukaryota"/>
</dbReference>
<dbReference type="GO" id="GO:0030490">
    <property type="term" value="P:maturation of SSU-rRNA"/>
    <property type="evidence" value="ECO:0007669"/>
    <property type="project" value="TreeGrafter"/>
</dbReference>
<dbReference type="PANTHER" id="PTHR20426:SF0">
    <property type="entry name" value="18S RRNA AMINOCARBOXYPROPYLTRANSFERASE"/>
    <property type="match status" value="1"/>
</dbReference>
<dbReference type="OrthoDB" id="10262062at2759"/>
<evidence type="ECO:0000313" key="9">
    <source>
        <dbReference type="Proteomes" id="UP000054560"/>
    </source>
</evidence>
<keyword evidence="4" id="KW-0808">Transferase</keyword>
<dbReference type="GeneID" id="25911653"/>
<evidence type="ECO:0000256" key="3">
    <source>
        <dbReference type="ARBA" id="ARBA00022552"/>
    </source>
</evidence>
<keyword evidence="3" id="KW-0698">rRNA processing</keyword>
<keyword evidence="9" id="KW-1185">Reference proteome</keyword>
<dbReference type="Proteomes" id="UP000054560">
    <property type="component" value="Unassembled WGS sequence"/>
</dbReference>
<proteinExistence type="predicted"/>
<dbReference type="InterPro" id="IPR007177">
    <property type="entry name" value="Tsr3_C"/>
</dbReference>
<keyword evidence="5" id="KW-0949">S-adenosyl-L-methionine</keyword>
<feature type="compositionally biased region" description="Basic and acidic residues" evidence="6">
    <location>
        <begin position="194"/>
        <end position="210"/>
    </location>
</feature>
<feature type="region of interest" description="Disordered" evidence="6">
    <location>
        <begin position="120"/>
        <end position="210"/>
    </location>
</feature>
<gene>
    <name evidence="8" type="ORF">SARC_11149</name>
</gene>
<dbReference type="STRING" id="667725.A0A0L0FJX3"/>
<feature type="compositionally biased region" description="Acidic residues" evidence="6">
    <location>
        <begin position="136"/>
        <end position="146"/>
    </location>
</feature>
<dbReference type="InterPro" id="IPR022968">
    <property type="entry name" value="Tsr3-like"/>
</dbReference>
<organism evidence="8 9">
    <name type="scientific">Sphaeroforma arctica JP610</name>
    <dbReference type="NCBI Taxonomy" id="667725"/>
    <lineage>
        <taxon>Eukaryota</taxon>
        <taxon>Ichthyosporea</taxon>
        <taxon>Ichthyophonida</taxon>
        <taxon>Sphaeroforma</taxon>
    </lineage>
</organism>
<dbReference type="AlphaFoldDB" id="A0A0L0FJX3"/>
<dbReference type="RefSeq" id="XP_014150250.1">
    <property type="nucleotide sequence ID" value="XM_014294775.1"/>
</dbReference>
<feature type="compositionally biased region" description="Acidic residues" evidence="6">
    <location>
        <begin position="176"/>
        <end position="187"/>
    </location>
</feature>
<dbReference type="Pfam" id="PF04034">
    <property type="entry name" value="Ribo_biogen_C"/>
    <property type="match status" value="1"/>
</dbReference>
<sequence length="210" mass="23009">MLGGGGVAVVDCSWAQLGSVKFDKIRSPHERLLPYLVAANQVNYGKPCKLNCAEALAACLYICGEPDAAELLMSKFGWGPAFIEINRELLDLYAECENGEEVLKVQKEWIDMLSKEVETKGDRRPDLYPPSSSESEYSDDDEESDGATESIEVDRFGNTIVKGATKENSSSLYPDSESDSEASDSGEENAQAKLRGDSNLEELPIDKLKL</sequence>
<evidence type="ECO:0000313" key="8">
    <source>
        <dbReference type="EMBL" id="KNC76348.1"/>
    </source>
</evidence>
<accession>A0A0L0FJX3</accession>
<protein>
    <recommendedName>
        <fullName evidence="7">16S/18S rRNA aminocarboxypropyltransferase Tsr3 C-terminal domain-containing protein</fullName>
    </recommendedName>
</protein>
<dbReference type="GO" id="GO:0106388">
    <property type="term" value="F:rRNA small subunit aminocarboxypropyltransferase activity"/>
    <property type="evidence" value="ECO:0007669"/>
    <property type="project" value="InterPro"/>
</dbReference>
<keyword evidence="2" id="KW-0690">Ribosome biogenesis</keyword>